<dbReference type="GO" id="GO:0005506">
    <property type="term" value="F:iron ion binding"/>
    <property type="evidence" value="ECO:0007669"/>
    <property type="project" value="InterPro"/>
</dbReference>
<dbReference type="GO" id="GO:0004497">
    <property type="term" value="F:monooxygenase activity"/>
    <property type="evidence" value="ECO:0007669"/>
    <property type="project" value="UniProtKB-KW"/>
</dbReference>
<dbReference type="GO" id="GO:0016705">
    <property type="term" value="F:oxidoreductase activity, acting on paired donors, with incorporation or reduction of molecular oxygen"/>
    <property type="evidence" value="ECO:0007669"/>
    <property type="project" value="InterPro"/>
</dbReference>
<dbReference type="GO" id="GO:0020037">
    <property type="term" value="F:heme binding"/>
    <property type="evidence" value="ECO:0007669"/>
    <property type="project" value="InterPro"/>
</dbReference>
<keyword evidence="2" id="KW-0560">Oxidoreductase</keyword>
<dbReference type="InterPro" id="IPR036396">
    <property type="entry name" value="Cyt_P450_sf"/>
</dbReference>
<dbReference type="Pfam" id="PF00067">
    <property type="entry name" value="p450"/>
    <property type="match status" value="1"/>
</dbReference>
<dbReference type="Gene3D" id="1.10.630.10">
    <property type="entry name" value="Cytochrome P450"/>
    <property type="match status" value="1"/>
</dbReference>
<keyword evidence="2" id="KW-0479">Metal-binding</keyword>
<evidence type="ECO:0000256" key="1">
    <source>
        <dbReference type="ARBA" id="ARBA00010617"/>
    </source>
</evidence>
<dbReference type="PRINTS" id="PR00359">
    <property type="entry name" value="BP450"/>
</dbReference>
<dbReference type="PANTHER" id="PTHR46696:SF1">
    <property type="entry name" value="CYTOCHROME P450 YJIB-RELATED"/>
    <property type="match status" value="1"/>
</dbReference>
<organism evidence="3 4">
    <name type="scientific">Frankia nepalensis</name>
    <dbReference type="NCBI Taxonomy" id="1836974"/>
    <lineage>
        <taxon>Bacteria</taxon>
        <taxon>Bacillati</taxon>
        <taxon>Actinomycetota</taxon>
        <taxon>Actinomycetes</taxon>
        <taxon>Frankiales</taxon>
        <taxon>Frankiaceae</taxon>
        <taxon>Frankia</taxon>
    </lineage>
</organism>
<keyword evidence="2" id="KW-0349">Heme</keyword>
<dbReference type="AlphaFoldDB" id="A0A937UQ15"/>
<evidence type="ECO:0000313" key="3">
    <source>
        <dbReference type="EMBL" id="MBL7629732.1"/>
    </source>
</evidence>
<dbReference type="Proteomes" id="UP000604475">
    <property type="component" value="Unassembled WGS sequence"/>
</dbReference>
<sequence>MTGLPAVQDPLAAFAPDNRADPYSGYRRVAAGPRLQTLAPSILLAPRFRECEAVLQDAAWGHGYAESLNPFRPGVPVAEVPGSILILDPPDHTRLRSVVSRAFTARAMTRLRARVTADAERMVNAMIEAGEAEVMSELAENLALHTSSALMGIPVSEAMGLRGPLRMMARGVDPDLFLSATEVAQRVEGRKTVEEYFGALLAARLDGRAPQADDVLGTVAETAAGGELTHELVELASVMFVGGHGTTESVLGNSVLSLARDPEQFDRIRAAPELVPSAVEELIRFEPPVQFTHRVALSERTLDGHQLPRGTGVVIMIASANRDPDVYTDPDQLDLGRYHGASPARRHLAFSLGTHYCIGAILGKMQLEAVLVALTRGCKALETVGEPVYHPNVAIRSMSALPVRFHRA</sequence>
<dbReference type="RefSeq" id="WP_202999059.1">
    <property type="nucleotide sequence ID" value="NZ_JADWYU010000143.1"/>
</dbReference>
<dbReference type="InterPro" id="IPR001128">
    <property type="entry name" value="Cyt_P450"/>
</dbReference>
<dbReference type="PANTHER" id="PTHR46696">
    <property type="entry name" value="P450, PUTATIVE (EUROFUNG)-RELATED"/>
    <property type="match status" value="1"/>
</dbReference>
<comment type="similarity">
    <text evidence="1 2">Belongs to the cytochrome P450 family.</text>
</comment>
<keyword evidence="2" id="KW-0408">Iron</keyword>
<keyword evidence="2" id="KW-0503">Monooxygenase</keyword>
<accession>A0A937UQ15</accession>
<evidence type="ECO:0000313" key="4">
    <source>
        <dbReference type="Proteomes" id="UP000604475"/>
    </source>
</evidence>
<protein>
    <submittedName>
        <fullName evidence="3">Cytochrome P450</fullName>
    </submittedName>
</protein>
<reference evidence="3" key="1">
    <citation type="submission" date="2020-12" db="EMBL/GenBank/DDBJ databases">
        <title>Genomic characterization of non-nitrogen-fixing Frankia strains.</title>
        <authorList>
            <person name="Carlos-Shanley C."/>
            <person name="Guerra T."/>
            <person name="Hahn D."/>
        </authorList>
    </citation>
    <scope>NUCLEOTIDE SEQUENCE</scope>
    <source>
        <strain evidence="3">CN6</strain>
    </source>
</reference>
<dbReference type="PROSITE" id="PS00086">
    <property type="entry name" value="CYTOCHROME_P450"/>
    <property type="match status" value="1"/>
</dbReference>
<dbReference type="SUPFAM" id="SSF48264">
    <property type="entry name" value="Cytochrome P450"/>
    <property type="match status" value="1"/>
</dbReference>
<keyword evidence="4" id="KW-1185">Reference proteome</keyword>
<gene>
    <name evidence="3" type="ORF">I7412_21670</name>
</gene>
<dbReference type="InterPro" id="IPR017972">
    <property type="entry name" value="Cyt_P450_CS"/>
</dbReference>
<dbReference type="EMBL" id="JAEACQ010000235">
    <property type="protein sequence ID" value="MBL7629732.1"/>
    <property type="molecule type" value="Genomic_DNA"/>
</dbReference>
<evidence type="ECO:0000256" key="2">
    <source>
        <dbReference type="RuleBase" id="RU000461"/>
    </source>
</evidence>
<dbReference type="InterPro" id="IPR002397">
    <property type="entry name" value="Cyt_P450_B"/>
</dbReference>
<comment type="caution">
    <text evidence="3">The sequence shown here is derived from an EMBL/GenBank/DDBJ whole genome shotgun (WGS) entry which is preliminary data.</text>
</comment>
<proteinExistence type="inferred from homology"/>
<name>A0A937UQ15_9ACTN</name>